<dbReference type="Proteomes" id="UP000271162">
    <property type="component" value="Unassembled WGS sequence"/>
</dbReference>
<dbReference type="STRING" id="27835.A0A0N4Y1G0"/>
<organism evidence="4">
    <name type="scientific">Nippostrongylus brasiliensis</name>
    <name type="common">Rat hookworm</name>
    <dbReference type="NCBI Taxonomy" id="27835"/>
    <lineage>
        <taxon>Eukaryota</taxon>
        <taxon>Metazoa</taxon>
        <taxon>Ecdysozoa</taxon>
        <taxon>Nematoda</taxon>
        <taxon>Chromadorea</taxon>
        <taxon>Rhabditida</taxon>
        <taxon>Rhabditina</taxon>
        <taxon>Rhabditomorpha</taxon>
        <taxon>Strongyloidea</taxon>
        <taxon>Heligmosomidae</taxon>
        <taxon>Nippostrongylus</taxon>
    </lineage>
</organism>
<evidence type="ECO:0000313" key="2">
    <source>
        <dbReference type="EMBL" id="VDL73046.1"/>
    </source>
</evidence>
<gene>
    <name evidence="2" type="ORF">NBR_LOCUS9457</name>
</gene>
<sequence length="407" mass="45460">MLATTTSGVHGSRVKDPRLHPIEGITDGMMSMKYLAEPREDQPHAMRDMRDAGGALGPVDGRNPQLHNLTCSMTFVEEGDVVFITSDGVSDNFDPVVGKFCVIKKAEFENKENAAQLPPRDSRKLSVAKRRTLENPELYKKEKMTKSEQRARRRAVREKIADMPGKLDHASVVAYYVGRRNDQRGVDEHDDVEPSFESKMINVNMENFGRMDKATCCATLLMKNGDVAASSFTVRLPQVAEASTENQTTTRRARHPSDYPLQEIVEPWRSEGAERSVSPYEQLPVHVTSSREVTQPAVRAHETNSGRKKHSRSSTARHTLGVDVQWLKRFVTKKDDGESAMQSAVTPTNDERNSLTAMAGGERVSLRQRLRVLLGSNRNLHSNTDPQIAAEKQSRPQVLSLRGNCKA</sequence>
<dbReference type="WBParaSite" id="NBR_0000945601-mRNA-1">
    <property type="protein sequence ID" value="NBR_0000945601-mRNA-1"/>
    <property type="gene ID" value="NBR_0000945601"/>
</dbReference>
<accession>A0A0N4Y1G0</accession>
<dbReference type="InterPro" id="IPR053287">
    <property type="entry name" value="PP2C-like_domain"/>
</dbReference>
<dbReference type="PANTHER" id="PTHR21586">
    <property type="entry name" value="TIPA"/>
    <property type="match status" value="1"/>
</dbReference>
<feature type="region of interest" description="Disordered" evidence="1">
    <location>
        <begin position="287"/>
        <end position="316"/>
    </location>
</feature>
<reference evidence="2 3" key="2">
    <citation type="submission" date="2018-11" db="EMBL/GenBank/DDBJ databases">
        <authorList>
            <consortium name="Pathogen Informatics"/>
        </authorList>
    </citation>
    <scope>NUCLEOTIDE SEQUENCE [LARGE SCALE GENOMIC DNA]</scope>
</reference>
<dbReference type="AlphaFoldDB" id="A0A0N4Y1G0"/>
<reference evidence="4" key="1">
    <citation type="submission" date="2017-02" db="UniProtKB">
        <authorList>
            <consortium name="WormBaseParasite"/>
        </authorList>
    </citation>
    <scope>IDENTIFICATION</scope>
</reference>
<evidence type="ECO:0000256" key="1">
    <source>
        <dbReference type="SAM" id="MobiDB-lite"/>
    </source>
</evidence>
<evidence type="ECO:0000313" key="3">
    <source>
        <dbReference type="Proteomes" id="UP000271162"/>
    </source>
</evidence>
<dbReference type="OMA" id="KATCCAT"/>
<feature type="compositionally biased region" description="Polar residues" evidence="1">
    <location>
        <begin position="377"/>
        <end position="386"/>
    </location>
</feature>
<protein>
    <submittedName>
        <fullName evidence="4">PPM-type phosphatase domain-containing protein</fullName>
    </submittedName>
</protein>
<evidence type="ECO:0000313" key="4">
    <source>
        <dbReference type="WBParaSite" id="NBR_0000945601-mRNA-1"/>
    </source>
</evidence>
<feature type="region of interest" description="Disordered" evidence="1">
    <location>
        <begin position="1"/>
        <end position="22"/>
    </location>
</feature>
<dbReference type="EMBL" id="UYSL01020145">
    <property type="protein sequence ID" value="VDL73046.1"/>
    <property type="molecule type" value="Genomic_DNA"/>
</dbReference>
<dbReference type="PANTHER" id="PTHR21586:SF0">
    <property type="entry name" value="PP2C-LIKE DOMAIN-CONTAINING PROTEIN CG9801"/>
    <property type="match status" value="1"/>
</dbReference>
<name>A0A0N4Y1G0_NIPBR</name>
<proteinExistence type="predicted"/>
<keyword evidence="3" id="KW-1185">Reference proteome</keyword>
<feature type="region of interest" description="Disordered" evidence="1">
    <location>
        <begin position="377"/>
        <end position="407"/>
    </location>
</feature>